<feature type="transmembrane region" description="Helical" evidence="2">
    <location>
        <begin position="172"/>
        <end position="193"/>
    </location>
</feature>
<reference evidence="5" key="1">
    <citation type="journal article" date="2019" name="Int. J. Syst. Evol. Microbiol.">
        <title>The Global Catalogue of Microorganisms (GCM) 10K type strain sequencing project: providing services to taxonomists for standard genome sequencing and annotation.</title>
        <authorList>
            <consortium name="The Broad Institute Genomics Platform"/>
            <consortium name="The Broad Institute Genome Sequencing Center for Infectious Disease"/>
            <person name="Wu L."/>
            <person name="Ma J."/>
        </authorList>
    </citation>
    <scope>NUCLEOTIDE SEQUENCE [LARGE SCALE GENOMIC DNA]</scope>
    <source>
        <strain evidence="5">CCM 8749</strain>
    </source>
</reference>
<dbReference type="Gene3D" id="3.10.310.50">
    <property type="match status" value="1"/>
</dbReference>
<keyword evidence="2" id="KW-0472">Membrane</keyword>
<name>A0ABW1INV3_9BACL</name>
<dbReference type="EMBL" id="JBHSQV010000133">
    <property type="protein sequence ID" value="MFC5986779.1"/>
    <property type="molecule type" value="Genomic_DNA"/>
</dbReference>
<feature type="compositionally biased region" description="Low complexity" evidence="1">
    <location>
        <begin position="232"/>
        <end position="242"/>
    </location>
</feature>
<protein>
    <submittedName>
        <fullName evidence="4">TPM domain-containing protein</fullName>
    </submittedName>
</protein>
<evidence type="ECO:0000313" key="4">
    <source>
        <dbReference type="EMBL" id="MFC5986779.1"/>
    </source>
</evidence>
<evidence type="ECO:0000313" key="5">
    <source>
        <dbReference type="Proteomes" id="UP001596250"/>
    </source>
</evidence>
<dbReference type="RefSeq" id="WP_379894092.1">
    <property type="nucleotide sequence ID" value="NZ_CBCSCT010000071.1"/>
</dbReference>
<organism evidence="4 5">
    <name type="scientific">Marinicrinis lubricantis</name>
    <dbReference type="NCBI Taxonomy" id="2086470"/>
    <lineage>
        <taxon>Bacteria</taxon>
        <taxon>Bacillati</taxon>
        <taxon>Bacillota</taxon>
        <taxon>Bacilli</taxon>
        <taxon>Bacillales</taxon>
        <taxon>Paenibacillaceae</taxon>
    </lineage>
</organism>
<proteinExistence type="predicted"/>
<accession>A0ABW1INV3</accession>
<keyword evidence="2" id="KW-0812">Transmembrane</keyword>
<feature type="region of interest" description="Disordered" evidence="1">
    <location>
        <begin position="217"/>
        <end position="251"/>
    </location>
</feature>
<dbReference type="Pfam" id="PF04536">
    <property type="entry name" value="TPM_phosphatase"/>
    <property type="match status" value="1"/>
</dbReference>
<evidence type="ECO:0000259" key="3">
    <source>
        <dbReference type="Pfam" id="PF04536"/>
    </source>
</evidence>
<sequence length="251" mass="28237">MVKRIYRLPMITLMSLIFLVLGNGIIFASDRNVYDEAQLFTPSQVEELQQRAVSLGEKWKLDIVMVTTNDVQGKTSRQYAEDFYNAHQLGYGNTQDGILYLLNMNDREVYILTKDRGVDLITDRRVEEMLDKVYPYLSEDAFGESAHAFLDEVDIMMQRGIPEEGGSLLQELAIYSGISIVIGAVVVGVMAGYNRGRSTVNSRTYLDHNSLVVDRRNDQYKHTRVTQQRIQRSSGKGSSGSSRTGGGGRSF</sequence>
<dbReference type="InterPro" id="IPR007621">
    <property type="entry name" value="TPM_dom"/>
</dbReference>
<comment type="caution">
    <text evidence="4">The sequence shown here is derived from an EMBL/GenBank/DDBJ whole genome shotgun (WGS) entry which is preliminary data.</text>
</comment>
<keyword evidence="5" id="KW-1185">Reference proteome</keyword>
<evidence type="ECO:0000256" key="1">
    <source>
        <dbReference type="SAM" id="MobiDB-lite"/>
    </source>
</evidence>
<evidence type="ECO:0000256" key="2">
    <source>
        <dbReference type="SAM" id="Phobius"/>
    </source>
</evidence>
<keyword evidence="2" id="KW-1133">Transmembrane helix</keyword>
<feature type="domain" description="TPM" evidence="3">
    <location>
        <begin position="33"/>
        <end position="153"/>
    </location>
</feature>
<gene>
    <name evidence="4" type="ORF">ACFPXP_10155</name>
</gene>
<dbReference type="Proteomes" id="UP001596250">
    <property type="component" value="Unassembled WGS sequence"/>
</dbReference>